<organism evidence="1 2">
    <name type="scientific">Prevotella herbatica</name>
    <dbReference type="NCBI Taxonomy" id="2801997"/>
    <lineage>
        <taxon>Bacteria</taxon>
        <taxon>Pseudomonadati</taxon>
        <taxon>Bacteroidota</taxon>
        <taxon>Bacteroidia</taxon>
        <taxon>Bacteroidales</taxon>
        <taxon>Prevotellaceae</taxon>
        <taxon>Prevotella</taxon>
    </lineage>
</organism>
<gene>
    <name evidence="1" type="ORF">prwr041_19600</name>
</gene>
<dbReference type="EMBL" id="AP024484">
    <property type="protein sequence ID" value="BCS86067.1"/>
    <property type="molecule type" value="Genomic_DNA"/>
</dbReference>
<evidence type="ECO:0000313" key="1">
    <source>
        <dbReference type="EMBL" id="BCS86067.1"/>
    </source>
</evidence>
<proteinExistence type="predicted"/>
<name>A0ABM7NZY9_9BACT</name>
<protein>
    <recommendedName>
        <fullName evidence="3">Lipoprotein</fullName>
    </recommendedName>
</protein>
<evidence type="ECO:0008006" key="3">
    <source>
        <dbReference type="Google" id="ProtNLM"/>
    </source>
</evidence>
<reference evidence="1 2" key="1">
    <citation type="journal article" date="2022" name="Int. J. Syst. Evol. Microbiol.">
        <title>Prevotella herbatica sp. nov., a plant polysaccharide-decomposing anaerobic bacterium isolated from a methanogenic reactor.</title>
        <authorList>
            <person name="Uek A."/>
            <person name="Tonouchi A."/>
            <person name="Kaku N."/>
            <person name="Ueki K."/>
        </authorList>
    </citation>
    <scope>NUCLEOTIDE SEQUENCE [LARGE SCALE GENOMIC DNA]</scope>
    <source>
        <strain evidence="1 2">WR041</strain>
    </source>
</reference>
<accession>A0ABM7NZY9</accession>
<dbReference type="Proteomes" id="UP001319045">
    <property type="component" value="Chromosome"/>
</dbReference>
<evidence type="ECO:0000313" key="2">
    <source>
        <dbReference type="Proteomes" id="UP001319045"/>
    </source>
</evidence>
<keyword evidence="2" id="KW-1185">Reference proteome</keyword>
<sequence>MHNILKMELMKITKRYLMRNSITFTNMFILLFLLSSCRKNKDVSEFVVDYPYETKVEYMKDTIKLTDISLNDPSENNSYIWVKKNGQYYDYDHLIMSMEEHTEYFSTRMYSESPIKGVYMIRKEGKNLYSYKTYLEVAPHHWKLNNAIYYDKSYRIIKFQDMFACDFILKK</sequence>